<sequence length="373" mass="42642">MANIGPYVPEEITLQLRSLVVDTMMGAKDKISWSGNSDGKFTVKSAYSMLTRNLTLRQDLSRLFQRVWALIVPERVRIFIWLGVHKVLMTNVERQRRHLTSSGVCEVCRGSEETIMHILWDCPAMEGIWRRFVPPRKQGLFFTQTLLEWLYTKLGDDSKVGNSIWKCRDRLKFLKDLALEVTSAHNKLGKRQSRNQERIEHMIKWQPPRDGWVKLNTDGASRGNPGLAAAGGVLRDGDGNWCGGFVLNIGICFAPLAELWGVYYGLYIAWERRITRLEIEVDSAIVVEFLKTGISEYHPLSFLVRLCHGFISRDWIVRIVHVYREANRLADGLANYAFSLPLGFLFLESIPDSVRLIFAEDASGTAIPRQIRM</sequence>
<proteinExistence type="predicted"/>
<dbReference type="SUPFAM" id="SSF53098">
    <property type="entry name" value="Ribonuclease H-like"/>
    <property type="match status" value="1"/>
</dbReference>
<dbReference type="OrthoDB" id="1107337at2759"/>
<dbReference type="AlphaFoldDB" id="A0A087GPJ9"/>
<dbReference type="Pfam" id="PF13456">
    <property type="entry name" value="RVT_3"/>
    <property type="match status" value="1"/>
</dbReference>
<evidence type="ECO:0000313" key="2">
    <source>
        <dbReference type="EMBL" id="KFK31801.1"/>
    </source>
</evidence>
<dbReference type="InterPro" id="IPR002156">
    <property type="entry name" value="RNaseH_domain"/>
</dbReference>
<organism evidence="2 3">
    <name type="scientific">Arabis alpina</name>
    <name type="common">Alpine rock-cress</name>
    <dbReference type="NCBI Taxonomy" id="50452"/>
    <lineage>
        <taxon>Eukaryota</taxon>
        <taxon>Viridiplantae</taxon>
        <taxon>Streptophyta</taxon>
        <taxon>Embryophyta</taxon>
        <taxon>Tracheophyta</taxon>
        <taxon>Spermatophyta</taxon>
        <taxon>Magnoliopsida</taxon>
        <taxon>eudicotyledons</taxon>
        <taxon>Gunneridae</taxon>
        <taxon>Pentapetalae</taxon>
        <taxon>rosids</taxon>
        <taxon>malvids</taxon>
        <taxon>Brassicales</taxon>
        <taxon>Brassicaceae</taxon>
        <taxon>Arabideae</taxon>
        <taxon>Arabis</taxon>
    </lineage>
</organism>
<dbReference type="Proteomes" id="UP000029120">
    <property type="component" value="Chromosome 6"/>
</dbReference>
<protein>
    <recommendedName>
        <fullName evidence="1">RNase H type-1 domain-containing protein</fullName>
    </recommendedName>
</protein>
<dbReference type="GO" id="GO:0004523">
    <property type="term" value="F:RNA-DNA hybrid ribonuclease activity"/>
    <property type="evidence" value="ECO:0007669"/>
    <property type="project" value="InterPro"/>
</dbReference>
<dbReference type="InterPro" id="IPR026960">
    <property type="entry name" value="RVT-Znf"/>
</dbReference>
<dbReference type="EMBL" id="CM002874">
    <property type="protein sequence ID" value="KFK31801.1"/>
    <property type="molecule type" value="Genomic_DNA"/>
</dbReference>
<dbReference type="OMA" id="DSAREWK"/>
<dbReference type="InterPro" id="IPR053151">
    <property type="entry name" value="RNase_H-like"/>
</dbReference>
<dbReference type="PROSITE" id="PS50879">
    <property type="entry name" value="RNASE_H_1"/>
    <property type="match status" value="1"/>
</dbReference>
<accession>A0A087GPJ9</accession>
<evidence type="ECO:0000313" key="3">
    <source>
        <dbReference type="Proteomes" id="UP000029120"/>
    </source>
</evidence>
<feature type="domain" description="RNase H type-1" evidence="1">
    <location>
        <begin position="209"/>
        <end position="339"/>
    </location>
</feature>
<dbReference type="InterPro" id="IPR044730">
    <property type="entry name" value="RNase_H-like_dom_plant"/>
</dbReference>
<evidence type="ECO:0000259" key="1">
    <source>
        <dbReference type="PROSITE" id="PS50879"/>
    </source>
</evidence>
<gene>
    <name evidence="2" type="ordered locus">AALP_Aa6g160600</name>
</gene>
<dbReference type="PANTHER" id="PTHR47723:SF13">
    <property type="entry name" value="PUTATIVE-RELATED"/>
    <property type="match status" value="1"/>
</dbReference>
<reference evidence="3" key="1">
    <citation type="journal article" date="2015" name="Nat. Plants">
        <title>Genome expansion of Arabis alpina linked with retrotransposition and reduced symmetric DNA methylation.</title>
        <authorList>
            <person name="Willing E.M."/>
            <person name="Rawat V."/>
            <person name="Mandakova T."/>
            <person name="Maumus F."/>
            <person name="James G.V."/>
            <person name="Nordstroem K.J."/>
            <person name="Becker C."/>
            <person name="Warthmann N."/>
            <person name="Chica C."/>
            <person name="Szarzynska B."/>
            <person name="Zytnicki M."/>
            <person name="Albani M.C."/>
            <person name="Kiefer C."/>
            <person name="Bergonzi S."/>
            <person name="Castaings L."/>
            <person name="Mateos J.L."/>
            <person name="Berns M.C."/>
            <person name="Bujdoso N."/>
            <person name="Piofczyk T."/>
            <person name="de Lorenzo L."/>
            <person name="Barrero-Sicilia C."/>
            <person name="Mateos I."/>
            <person name="Piednoel M."/>
            <person name="Hagmann J."/>
            <person name="Chen-Min-Tao R."/>
            <person name="Iglesias-Fernandez R."/>
            <person name="Schuster S.C."/>
            <person name="Alonso-Blanco C."/>
            <person name="Roudier F."/>
            <person name="Carbonero P."/>
            <person name="Paz-Ares J."/>
            <person name="Davis S.J."/>
            <person name="Pecinka A."/>
            <person name="Quesneville H."/>
            <person name="Colot V."/>
            <person name="Lysak M.A."/>
            <person name="Weigel D."/>
            <person name="Coupland G."/>
            <person name="Schneeberger K."/>
        </authorList>
    </citation>
    <scope>NUCLEOTIDE SEQUENCE [LARGE SCALE GENOMIC DNA]</scope>
    <source>
        <strain evidence="3">cv. Pajares</strain>
    </source>
</reference>
<dbReference type="eggNOG" id="KOG1075">
    <property type="taxonomic scope" value="Eukaryota"/>
</dbReference>
<name>A0A087GPJ9_ARAAL</name>
<dbReference type="CDD" id="cd06222">
    <property type="entry name" value="RNase_H_like"/>
    <property type="match status" value="1"/>
</dbReference>
<dbReference type="Gramene" id="KFK31801">
    <property type="protein sequence ID" value="KFK31801"/>
    <property type="gene ID" value="AALP_AA6G160600"/>
</dbReference>
<dbReference type="GO" id="GO:0003676">
    <property type="term" value="F:nucleic acid binding"/>
    <property type="evidence" value="ECO:0007669"/>
    <property type="project" value="InterPro"/>
</dbReference>
<keyword evidence="3" id="KW-1185">Reference proteome</keyword>
<dbReference type="Pfam" id="PF13966">
    <property type="entry name" value="zf-RVT"/>
    <property type="match status" value="1"/>
</dbReference>
<dbReference type="Gene3D" id="3.30.420.10">
    <property type="entry name" value="Ribonuclease H-like superfamily/Ribonuclease H"/>
    <property type="match status" value="1"/>
</dbReference>
<dbReference type="InterPro" id="IPR036397">
    <property type="entry name" value="RNaseH_sf"/>
</dbReference>
<dbReference type="PANTHER" id="PTHR47723">
    <property type="entry name" value="OS05G0353850 PROTEIN"/>
    <property type="match status" value="1"/>
</dbReference>
<dbReference type="InterPro" id="IPR012337">
    <property type="entry name" value="RNaseH-like_sf"/>
</dbReference>